<feature type="transmembrane region" description="Helical" evidence="1">
    <location>
        <begin position="136"/>
        <end position="157"/>
    </location>
</feature>
<dbReference type="EMBL" id="LGVG01000004">
    <property type="protein sequence ID" value="KNE28821.1"/>
    <property type="molecule type" value="Genomic_DNA"/>
</dbReference>
<gene>
    <name evidence="2" type="ORF">AFM18_04605</name>
</gene>
<keyword evidence="1" id="KW-0812">Transmembrane</keyword>
<keyword evidence="1" id="KW-0472">Membrane</keyword>
<dbReference type="Proteomes" id="UP000037511">
    <property type="component" value="Unassembled WGS sequence"/>
</dbReference>
<sequence>MPSSGDKPQAGLNKLIAQCRKVEAALSALDDRDDPVASSARQIDDPDDPVASSAMHRFVADMDARRAPPGMWSPLVLAVLVMTGGLGVGIEVLSLLLQSAGAAWAAFALVVVCAGTALALAIGVVWVMAGRSAGLVVVKWLVLALVTIGALGLAVWMQGGVRAAGPVVALLGGLGAWLVVNSAAFYVFAGYRVALRATQRGKFPT</sequence>
<dbReference type="AlphaFoldDB" id="A0AAW3I9V5"/>
<protein>
    <submittedName>
        <fullName evidence="2">Uncharacterized protein</fullName>
    </submittedName>
</protein>
<comment type="caution">
    <text evidence="2">The sequence shown here is derived from an EMBL/GenBank/DDBJ whole genome shotgun (WGS) entry which is preliminary data.</text>
</comment>
<proteinExistence type="predicted"/>
<feature type="transmembrane region" description="Helical" evidence="1">
    <location>
        <begin position="75"/>
        <end position="97"/>
    </location>
</feature>
<feature type="transmembrane region" description="Helical" evidence="1">
    <location>
        <begin position="103"/>
        <end position="129"/>
    </location>
</feature>
<evidence type="ECO:0000313" key="3">
    <source>
        <dbReference type="Proteomes" id="UP000037511"/>
    </source>
</evidence>
<accession>A0AAW3I9V5</accession>
<organism evidence="2 3">
    <name type="scientific">Achromobacter spanius</name>
    <dbReference type="NCBI Taxonomy" id="217203"/>
    <lineage>
        <taxon>Bacteria</taxon>
        <taxon>Pseudomonadati</taxon>
        <taxon>Pseudomonadota</taxon>
        <taxon>Betaproteobacteria</taxon>
        <taxon>Burkholderiales</taxon>
        <taxon>Alcaligenaceae</taxon>
        <taxon>Achromobacter</taxon>
    </lineage>
</organism>
<feature type="transmembrane region" description="Helical" evidence="1">
    <location>
        <begin position="163"/>
        <end position="189"/>
    </location>
</feature>
<evidence type="ECO:0000256" key="1">
    <source>
        <dbReference type="SAM" id="Phobius"/>
    </source>
</evidence>
<evidence type="ECO:0000313" key="2">
    <source>
        <dbReference type="EMBL" id="KNE28821.1"/>
    </source>
</evidence>
<keyword evidence="1" id="KW-1133">Transmembrane helix</keyword>
<name>A0AAW3I9V5_9BURK</name>
<reference evidence="2 3" key="1">
    <citation type="submission" date="2015-07" db="EMBL/GenBank/DDBJ databases">
        <title>Draft genome of Achromobacter spanius.</title>
        <authorList>
            <person name="Wang X."/>
        </authorList>
    </citation>
    <scope>NUCLEOTIDE SEQUENCE [LARGE SCALE GENOMIC DNA]</scope>
    <source>
        <strain evidence="2 3">CGMCC9173</strain>
    </source>
</reference>
<dbReference type="RefSeq" id="WP_050445614.1">
    <property type="nucleotide sequence ID" value="NZ_JAOEJJ010000008.1"/>
</dbReference>